<dbReference type="EMBL" id="SEOQ01000408">
    <property type="protein sequence ID" value="TFY63615.1"/>
    <property type="molecule type" value="Genomic_DNA"/>
</dbReference>
<name>A0A4Y9YMJ0_9AGAM</name>
<protein>
    <submittedName>
        <fullName evidence="2">Uncharacterized protein</fullName>
    </submittedName>
</protein>
<evidence type="ECO:0000313" key="3">
    <source>
        <dbReference type="Proteomes" id="UP000298327"/>
    </source>
</evidence>
<sequence>MDGRYSTVGCPGHRRSVPALLCTDNHNAASHKPSKRSPFLAMAKRPHKTSAFPLSIPALRPYYIDIHNAPFLCCDSYGASNSLAARFLRPDAKRRVRVLTTPITRRNLNGVPPPSAIPLLGSGTPRPKGDNTFTGPFVTKTITGHVNDASGQQTALKTFTVTLPVITDAPVISGVGAVLSITTVTVLPTSSA</sequence>
<feature type="region of interest" description="Disordered" evidence="1">
    <location>
        <begin position="105"/>
        <end position="125"/>
    </location>
</feature>
<comment type="caution">
    <text evidence="2">The sequence shown here is derived from an EMBL/GenBank/DDBJ whole genome shotgun (WGS) entry which is preliminary data.</text>
</comment>
<organism evidence="2 3">
    <name type="scientific">Dentipellis fragilis</name>
    <dbReference type="NCBI Taxonomy" id="205917"/>
    <lineage>
        <taxon>Eukaryota</taxon>
        <taxon>Fungi</taxon>
        <taxon>Dikarya</taxon>
        <taxon>Basidiomycota</taxon>
        <taxon>Agaricomycotina</taxon>
        <taxon>Agaricomycetes</taxon>
        <taxon>Russulales</taxon>
        <taxon>Hericiaceae</taxon>
        <taxon>Dentipellis</taxon>
    </lineage>
</organism>
<proteinExistence type="predicted"/>
<accession>A0A4Y9YMJ0</accession>
<reference evidence="2 3" key="1">
    <citation type="submission" date="2019-02" db="EMBL/GenBank/DDBJ databases">
        <title>Genome sequencing of the rare red list fungi Dentipellis fragilis.</title>
        <authorList>
            <person name="Buettner E."/>
            <person name="Kellner H."/>
        </authorList>
    </citation>
    <scope>NUCLEOTIDE SEQUENCE [LARGE SCALE GENOMIC DNA]</scope>
    <source>
        <strain evidence="2 3">DSM 105465</strain>
    </source>
</reference>
<gene>
    <name evidence="2" type="ORF">EVG20_g6245</name>
</gene>
<keyword evidence="3" id="KW-1185">Reference proteome</keyword>
<dbReference type="AlphaFoldDB" id="A0A4Y9YMJ0"/>
<dbReference type="Proteomes" id="UP000298327">
    <property type="component" value="Unassembled WGS sequence"/>
</dbReference>
<evidence type="ECO:0000313" key="2">
    <source>
        <dbReference type="EMBL" id="TFY63615.1"/>
    </source>
</evidence>
<evidence type="ECO:0000256" key="1">
    <source>
        <dbReference type="SAM" id="MobiDB-lite"/>
    </source>
</evidence>